<keyword evidence="1 3" id="KW-0853">WD repeat</keyword>
<sequence length="97" mass="10135">MRPLSPTLTPPGGALIRTLTGHNDSVYAVAITPDGKIAVSGSYDNTLKLWELGTGNEVATFRGEFGGFNCCAIAADGVTVVAGDWSGRVHFLRLEGV</sequence>
<dbReference type="PANTHER" id="PTHR22847">
    <property type="entry name" value="WD40 REPEAT PROTEIN"/>
    <property type="match status" value="1"/>
</dbReference>
<dbReference type="PROSITE" id="PS50082">
    <property type="entry name" value="WD_REPEATS_2"/>
    <property type="match status" value="1"/>
</dbReference>
<dbReference type="PROSITE" id="PS50294">
    <property type="entry name" value="WD_REPEATS_REGION"/>
    <property type="match status" value="1"/>
</dbReference>
<name>A0AAU8JAJ9_9CYAN</name>
<dbReference type="RefSeq" id="WP_242049750.1">
    <property type="nucleotide sequence ID" value="NZ_CP159837.1"/>
</dbReference>
<accession>A0AAU8JAJ9</accession>
<protein>
    <recommendedName>
        <fullName evidence="5">WD40 repeat domain-containing protein</fullName>
    </recommendedName>
</protein>
<evidence type="ECO:0000256" key="3">
    <source>
        <dbReference type="PROSITE-ProRule" id="PRU00221"/>
    </source>
</evidence>
<dbReference type="InterPro" id="IPR011047">
    <property type="entry name" value="Quinoprotein_ADH-like_sf"/>
</dbReference>
<evidence type="ECO:0008006" key="5">
    <source>
        <dbReference type="Google" id="ProtNLM"/>
    </source>
</evidence>
<dbReference type="EMBL" id="CP159837">
    <property type="protein sequence ID" value="XCM35247.1"/>
    <property type="molecule type" value="Genomic_DNA"/>
</dbReference>
<dbReference type="Pfam" id="PF00400">
    <property type="entry name" value="WD40"/>
    <property type="match status" value="2"/>
</dbReference>
<dbReference type="SUPFAM" id="SSF50998">
    <property type="entry name" value="Quinoprotein alcohol dehydrogenase-like"/>
    <property type="match status" value="1"/>
</dbReference>
<dbReference type="AlphaFoldDB" id="A0AAU8JAJ9"/>
<reference evidence="4" key="1">
    <citation type="submission" date="2024-07" db="EMBL/GenBank/DDBJ databases">
        <authorList>
            <person name="Kim Y.J."/>
            <person name="Jeong J.Y."/>
        </authorList>
    </citation>
    <scope>NUCLEOTIDE SEQUENCE</scope>
    <source>
        <strain evidence="4">GIHE-MW2</strain>
    </source>
</reference>
<dbReference type="SMART" id="SM00320">
    <property type="entry name" value="WD40"/>
    <property type="match status" value="2"/>
</dbReference>
<dbReference type="PANTHER" id="PTHR22847:SF637">
    <property type="entry name" value="WD REPEAT DOMAIN 5B"/>
    <property type="match status" value="1"/>
</dbReference>
<keyword evidence="2" id="KW-0677">Repeat</keyword>
<dbReference type="InterPro" id="IPR015943">
    <property type="entry name" value="WD40/YVTN_repeat-like_dom_sf"/>
</dbReference>
<dbReference type="PROSITE" id="PS00678">
    <property type="entry name" value="WD_REPEATS_1"/>
    <property type="match status" value="1"/>
</dbReference>
<dbReference type="InterPro" id="IPR019775">
    <property type="entry name" value="WD40_repeat_CS"/>
</dbReference>
<gene>
    <name evidence="4" type="ORF">ABWT76_003908</name>
</gene>
<organism evidence="4">
    <name type="scientific">Planktothricoides raciborskii GIHE-MW2</name>
    <dbReference type="NCBI Taxonomy" id="2792601"/>
    <lineage>
        <taxon>Bacteria</taxon>
        <taxon>Bacillati</taxon>
        <taxon>Cyanobacteriota</taxon>
        <taxon>Cyanophyceae</taxon>
        <taxon>Oscillatoriophycideae</taxon>
        <taxon>Oscillatoriales</taxon>
        <taxon>Oscillatoriaceae</taxon>
        <taxon>Planktothricoides</taxon>
    </lineage>
</organism>
<evidence type="ECO:0000256" key="1">
    <source>
        <dbReference type="ARBA" id="ARBA00022574"/>
    </source>
</evidence>
<proteinExistence type="predicted"/>
<dbReference type="Gene3D" id="2.130.10.10">
    <property type="entry name" value="YVTN repeat-like/Quinoprotein amine dehydrogenase"/>
    <property type="match status" value="1"/>
</dbReference>
<evidence type="ECO:0000256" key="2">
    <source>
        <dbReference type="ARBA" id="ARBA00022737"/>
    </source>
</evidence>
<evidence type="ECO:0000313" key="4">
    <source>
        <dbReference type="EMBL" id="XCM35247.1"/>
    </source>
</evidence>
<feature type="repeat" description="WD" evidence="3">
    <location>
        <begin position="19"/>
        <end position="60"/>
    </location>
</feature>
<dbReference type="InterPro" id="IPR001680">
    <property type="entry name" value="WD40_rpt"/>
</dbReference>